<dbReference type="EMBL" id="FOXQ01000007">
    <property type="protein sequence ID" value="SFQ24313.1"/>
    <property type="molecule type" value="Genomic_DNA"/>
</dbReference>
<organism evidence="1 2">
    <name type="scientific">Parafilimonas terrae</name>
    <dbReference type="NCBI Taxonomy" id="1465490"/>
    <lineage>
        <taxon>Bacteria</taxon>
        <taxon>Pseudomonadati</taxon>
        <taxon>Bacteroidota</taxon>
        <taxon>Chitinophagia</taxon>
        <taxon>Chitinophagales</taxon>
        <taxon>Chitinophagaceae</taxon>
        <taxon>Parafilimonas</taxon>
    </lineage>
</organism>
<accession>A0A1I5WX32</accession>
<gene>
    <name evidence="1" type="ORF">SAMN05444277_10764</name>
</gene>
<evidence type="ECO:0000313" key="2">
    <source>
        <dbReference type="Proteomes" id="UP000199031"/>
    </source>
</evidence>
<dbReference type="Proteomes" id="UP000199031">
    <property type="component" value="Unassembled WGS sequence"/>
</dbReference>
<evidence type="ECO:0000313" key="1">
    <source>
        <dbReference type="EMBL" id="SFQ24313.1"/>
    </source>
</evidence>
<dbReference type="AlphaFoldDB" id="A0A1I5WX32"/>
<dbReference type="NCBIfam" id="TIGR03515">
    <property type="entry name" value="GldC"/>
    <property type="match status" value="1"/>
</dbReference>
<dbReference type="Pfam" id="PF19937">
    <property type="entry name" value="GldC-like"/>
    <property type="match status" value="1"/>
</dbReference>
<dbReference type="STRING" id="1465490.SAMN05444277_10764"/>
<name>A0A1I5WX32_9BACT</name>
<keyword evidence="2" id="KW-1185">Reference proteome</keyword>
<proteinExistence type="predicted"/>
<sequence>MEQSTITIQVNLGEDKVPSQIEWNAKGTTAQDTQQAKAFLLALWDGNEKTALRIDLWTKEMMIDEMADFFYQTLFTMADTYKRATHHDELSDDMKAFAKTFYNKFREKYLNK</sequence>
<reference evidence="1 2" key="1">
    <citation type="submission" date="2016-10" db="EMBL/GenBank/DDBJ databases">
        <authorList>
            <person name="de Groot N.N."/>
        </authorList>
    </citation>
    <scope>NUCLEOTIDE SEQUENCE [LARGE SCALE GENOMIC DNA]</scope>
    <source>
        <strain evidence="1 2">DSM 28286</strain>
    </source>
</reference>
<protein>
    <submittedName>
        <fullName evidence="1">Protein involved in gliding motility GldC</fullName>
    </submittedName>
</protein>
<dbReference type="OrthoDB" id="893422at2"/>
<dbReference type="RefSeq" id="WP_090658945.1">
    <property type="nucleotide sequence ID" value="NZ_FOXQ01000007.1"/>
</dbReference>
<dbReference type="InterPro" id="IPR019854">
    <property type="entry name" value="Motility-assoc_prot_GldC"/>
</dbReference>